<proteinExistence type="inferred from homology"/>
<dbReference type="EMBL" id="JBHUII010000004">
    <property type="protein sequence ID" value="MFD2206250.1"/>
    <property type="molecule type" value="Genomic_DNA"/>
</dbReference>
<evidence type="ECO:0000256" key="4">
    <source>
        <dbReference type="ARBA" id="ARBA00023163"/>
    </source>
</evidence>
<dbReference type="Pfam" id="PF00126">
    <property type="entry name" value="HTH_1"/>
    <property type="match status" value="1"/>
</dbReference>
<dbReference type="Pfam" id="PF03466">
    <property type="entry name" value="LysR_substrate"/>
    <property type="match status" value="1"/>
</dbReference>
<evidence type="ECO:0000313" key="7">
    <source>
        <dbReference type="Proteomes" id="UP001597294"/>
    </source>
</evidence>
<gene>
    <name evidence="6" type="ORF">ACFSKO_11520</name>
</gene>
<evidence type="ECO:0000313" key="6">
    <source>
        <dbReference type="EMBL" id="MFD2206250.1"/>
    </source>
</evidence>
<dbReference type="PANTHER" id="PTHR30118">
    <property type="entry name" value="HTH-TYPE TRANSCRIPTIONAL REGULATOR LEUO-RELATED"/>
    <property type="match status" value="1"/>
</dbReference>
<keyword evidence="4" id="KW-0804">Transcription</keyword>
<name>A0ABW5BLC5_9PROT</name>
<keyword evidence="7" id="KW-1185">Reference proteome</keyword>
<keyword evidence="3" id="KW-0238">DNA-binding</keyword>
<dbReference type="RefSeq" id="WP_380251643.1">
    <property type="nucleotide sequence ID" value="NZ_JBHUII010000004.1"/>
</dbReference>
<evidence type="ECO:0000256" key="1">
    <source>
        <dbReference type="ARBA" id="ARBA00009437"/>
    </source>
</evidence>
<accession>A0ABW5BLC5</accession>
<dbReference type="InterPro" id="IPR050389">
    <property type="entry name" value="LysR-type_TF"/>
</dbReference>
<sequence length="318" mass="35580">MSNVDLNLLVVFDAVMTERSITGAANRIGMTQPAVSNAVARMRQVWNDPLFVKNGRGIKPTPHAENLWQQTRNPLLEIRQVTIGGSFDPASSTRVFRVGLTEHPVDMIWIPLRRAIETQAPNISIHSVPIHRNTEELLLDASVDLAVHYYVGQHKQIRSSWLFCNKLVCAVRPDHRILKDLNPEGVLPLDKYLAEDHLMVSLSGEARGNVDEALAQQGLRRRVAMTVNHFSLIPSILKDSNLVCVTPQSVVAREVRAGNLSIVPLSFDVEPAPISLLWHTRQDRDAGNIWMRKLISRFANAETAKMAAWFGGENENLD</sequence>
<dbReference type="SUPFAM" id="SSF53850">
    <property type="entry name" value="Periplasmic binding protein-like II"/>
    <property type="match status" value="1"/>
</dbReference>
<protein>
    <submittedName>
        <fullName evidence="6">LysR family transcriptional regulator</fullName>
    </submittedName>
</protein>
<dbReference type="Gene3D" id="1.10.10.10">
    <property type="entry name" value="Winged helix-like DNA-binding domain superfamily/Winged helix DNA-binding domain"/>
    <property type="match status" value="1"/>
</dbReference>
<dbReference type="InterPro" id="IPR037402">
    <property type="entry name" value="YidZ_PBP2"/>
</dbReference>
<evidence type="ECO:0000256" key="2">
    <source>
        <dbReference type="ARBA" id="ARBA00023015"/>
    </source>
</evidence>
<reference evidence="7" key="1">
    <citation type="journal article" date="2019" name="Int. J. Syst. Evol. Microbiol.">
        <title>The Global Catalogue of Microorganisms (GCM) 10K type strain sequencing project: providing services to taxonomists for standard genome sequencing and annotation.</title>
        <authorList>
            <consortium name="The Broad Institute Genomics Platform"/>
            <consortium name="The Broad Institute Genome Sequencing Center for Infectious Disease"/>
            <person name="Wu L."/>
            <person name="Ma J."/>
        </authorList>
    </citation>
    <scope>NUCLEOTIDE SEQUENCE [LARGE SCALE GENOMIC DNA]</scope>
    <source>
        <strain evidence="7">CGMCC 4.7192</strain>
    </source>
</reference>
<dbReference type="InterPro" id="IPR036388">
    <property type="entry name" value="WH-like_DNA-bd_sf"/>
</dbReference>
<evidence type="ECO:0000259" key="5">
    <source>
        <dbReference type="PROSITE" id="PS50931"/>
    </source>
</evidence>
<dbReference type="InterPro" id="IPR000847">
    <property type="entry name" value="LysR_HTH_N"/>
</dbReference>
<dbReference type="PANTHER" id="PTHR30118:SF6">
    <property type="entry name" value="HTH-TYPE TRANSCRIPTIONAL REGULATOR LEUO"/>
    <property type="match status" value="1"/>
</dbReference>
<dbReference type="SUPFAM" id="SSF46785">
    <property type="entry name" value="Winged helix' DNA-binding domain"/>
    <property type="match status" value="1"/>
</dbReference>
<keyword evidence="2" id="KW-0805">Transcription regulation</keyword>
<dbReference type="Proteomes" id="UP001597294">
    <property type="component" value="Unassembled WGS sequence"/>
</dbReference>
<dbReference type="InterPro" id="IPR005119">
    <property type="entry name" value="LysR_subst-bd"/>
</dbReference>
<evidence type="ECO:0000256" key="3">
    <source>
        <dbReference type="ARBA" id="ARBA00023125"/>
    </source>
</evidence>
<comment type="caution">
    <text evidence="6">The sequence shown here is derived from an EMBL/GenBank/DDBJ whole genome shotgun (WGS) entry which is preliminary data.</text>
</comment>
<dbReference type="Gene3D" id="3.40.190.10">
    <property type="entry name" value="Periplasmic binding protein-like II"/>
    <property type="match status" value="2"/>
</dbReference>
<dbReference type="CDD" id="cd08417">
    <property type="entry name" value="PBP2_Nitroaromatics_like"/>
    <property type="match status" value="1"/>
</dbReference>
<dbReference type="PROSITE" id="PS50931">
    <property type="entry name" value="HTH_LYSR"/>
    <property type="match status" value="1"/>
</dbReference>
<feature type="domain" description="HTH lysR-type" evidence="5">
    <location>
        <begin position="4"/>
        <end position="61"/>
    </location>
</feature>
<dbReference type="InterPro" id="IPR036390">
    <property type="entry name" value="WH_DNA-bd_sf"/>
</dbReference>
<organism evidence="6 7">
    <name type="scientific">Kiloniella antarctica</name>
    <dbReference type="NCBI Taxonomy" id="1550907"/>
    <lineage>
        <taxon>Bacteria</taxon>
        <taxon>Pseudomonadati</taxon>
        <taxon>Pseudomonadota</taxon>
        <taxon>Alphaproteobacteria</taxon>
        <taxon>Rhodospirillales</taxon>
        <taxon>Kiloniellaceae</taxon>
        <taxon>Kiloniella</taxon>
    </lineage>
</organism>
<comment type="similarity">
    <text evidence="1">Belongs to the LysR transcriptional regulatory family.</text>
</comment>